<proteinExistence type="predicted"/>
<dbReference type="EMBL" id="OP297535">
    <property type="protein sequence ID" value="UXE03810.1"/>
    <property type="molecule type" value="Genomic_DNA"/>
</dbReference>
<gene>
    <name evidence="1" type="primary">87</name>
    <name evidence="1" type="ORF">SEA_OBLADI_87</name>
</gene>
<evidence type="ECO:0000313" key="1">
    <source>
        <dbReference type="EMBL" id="UXE03810.1"/>
    </source>
</evidence>
<evidence type="ECO:0000313" key="2">
    <source>
        <dbReference type="Proteomes" id="UP001064297"/>
    </source>
</evidence>
<accession>A0A977KLQ5</accession>
<dbReference type="Proteomes" id="UP001064297">
    <property type="component" value="Segment"/>
</dbReference>
<name>A0A977KLQ5_9CAUD</name>
<reference evidence="1" key="1">
    <citation type="submission" date="2022-08" db="EMBL/GenBank/DDBJ databases">
        <authorList>
            <person name="Abuwarda M.A."/>
            <person name="Alvarez A."/>
            <person name="Batteikh M."/>
            <person name="Baughman A.P."/>
            <person name="Chavez V."/>
            <person name="Cheng C."/>
            <person name="Cosentino E.J."/>
            <person name="Di Blasi D.L."/>
            <person name="Dooley N.L."/>
            <person name="Empson B.M."/>
            <person name="Erfanian K."/>
            <person name="Esparza P.D."/>
            <person name="Fleming H.S."/>
            <person name="Ghannam M.S."/>
            <person name="Gibbons A.C."/>
            <person name="Gonzalez C."/>
            <person name="Huq N.E."/>
            <person name="Jin K."/>
            <person name="Kamarzar M."/>
            <person name="Khaine A."/>
            <person name="Krug K.R."/>
            <person name="Lee A."/>
            <person name="Liao S."/>
            <person name="Light I."/>
            <person name="Ma Y."/>
            <person name="Magaling J.M."/>
            <person name="McLinden K.C."/>
            <person name="Melkote A."/>
            <person name="Montoya Serpas C.A."/>
            <person name="Niazmandi K."/>
            <person name="Ostroske E.C."/>
            <person name="Paek B.H."/>
            <person name="Rajiv S."/>
            <person name="Santos C.E."/>
            <person name="Semaan S.A."/>
            <person name="Senthilvelan J."/>
            <person name="Sheppy T.E."/>
            <person name="Stephenson J.C."/>
            <person name="Tenney M.E."/>
            <person name="Teoh N."/>
            <person name="Thorp J.P."/>
            <person name="Turon Font G."/>
            <person name="Uvarov E.V."/>
            <person name="Verpukhovskiy P."/>
            <person name="Wang J."/>
            <person name="Whang A.Y."/>
            <person name="Wright N.E."/>
            <person name="Wu M."/>
            <person name="Zhuang C."/>
            <person name="Bruns J.A."/>
            <person name="Chai A.E."/>
            <person name="Parikh H."/>
            <person name="Zorawik M."/>
            <person name="Garza D.R."/>
            <person name="Ngo R.T."/>
            <person name="Reddi K."/>
            <person name="Garcia-Vedrenne A.E."/>
            <person name="Freise A.C."/>
            <person name="Balish M.F."/>
            <person name="Garlena R.A."/>
            <person name="Russell D.A."/>
            <person name="Jacobs-Sera D."/>
            <person name="Hatfull G.F."/>
        </authorList>
    </citation>
    <scope>NUCLEOTIDE SEQUENCE</scope>
</reference>
<protein>
    <submittedName>
        <fullName evidence="1">DNA binding protein</fullName>
    </submittedName>
</protein>
<keyword evidence="2" id="KW-1185">Reference proteome</keyword>
<sequence>MTRYLSDEPDPRKRVPHCVECLRLMNAWGKTCIDCLLNPPTLRQAG</sequence>
<organism evidence="1 2">
    <name type="scientific">Gordonia phage ObLaDi</name>
    <dbReference type="NCBI Taxonomy" id="2978487"/>
    <lineage>
        <taxon>Viruses</taxon>
        <taxon>Duplodnaviria</taxon>
        <taxon>Heunggongvirae</taxon>
        <taxon>Uroviricota</taxon>
        <taxon>Caudoviricetes</taxon>
        <taxon>Kruegerviridae</taxon>
        <taxon>Cafassovirus</taxon>
        <taxon>Cafassovirus obladi</taxon>
    </lineage>
</organism>